<dbReference type="KEGG" id="smo:SELMODRAFT_109349"/>
<comment type="subcellular location">
    <subcellularLocation>
        <location evidence="1">Nucleus</location>
    </subcellularLocation>
</comment>
<gene>
    <name evidence="8" type="ORF">SELMODRAFT_109349</name>
</gene>
<keyword evidence="5" id="KW-0539">Nucleus</keyword>
<keyword evidence="2" id="KW-0805">Transcription regulation</keyword>
<dbReference type="PANTHER" id="PTHR21654">
    <property type="entry name" value="FI21293P1"/>
    <property type="match status" value="1"/>
</dbReference>
<dbReference type="AlphaFoldDB" id="D8S5M7"/>
<dbReference type="InterPro" id="IPR001005">
    <property type="entry name" value="SANT/Myb"/>
</dbReference>
<evidence type="ECO:0000256" key="3">
    <source>
        <dbReference type="ARBA" id="ARBA00023125"/>
    </source>
</evidence>
<evidence type="ECO:0000313" key="9">
    <source>
        <dbReference type="Proteomes" id="UP000001514"/>
    </source>
</evidence>
<dbReference type="Proteomes" id="UP000001514">
    <property type="component" value="Unassembled WGS sequence"/>
</dbReference>
<dbReference type="Gramene" id="EFJ20200">
    <property type="protein sequence ID" value="EFJ20200"/>
    <property type="gene ID" value="SELMODRAFT_109349"/>
</dbReference>
<protein>
    <recommendedName>
        <fullName evidence="7">Myb-like domain-containing protein</fullName>
    </recommendedName>
</protein>
<dbReference type="PROSITE" id="PS50090">
    <property type="entry name" value="MYB_LIKE"/>
    <property type="match status" value="1"/>
</dbReference>
<dbReference type="Pfam" id="PF26214">
    <property type="entry name" value="Ubiquitin_GT-1"/>
    <property type="match status" value="1"/>
</dbReference>
<evidence type="ECO:0000256" key="6">
    <source>
        <dbReference type="SAM" id="MobiDB-lite"/>
    </source>
</evidence>
<dbReference type="SMART" id="SM00717">
    <property type="entry name" value="SANT"/>
    <property type="match status" value="1"/>
</dbReference>
<dbReference type="GO" id="GO:0010468">
    <property type="term" value="P:regulation of gene expression"/>
    <property type="evidence" value="ECO:0007669"/>
    <property type="project" value="UniProtKB-ARBA"/>
</dbReference>
<evidence type="ECO:0000259" key="7">
    <source>
        <dbReference type="PROSITE" id="PS50090"/>
    </source>
</evidence>
<feature type="domain" description="Myb-like" evidence="7">
    <location>
        <begin position="60"/>
        <end position="124"/>
    </location>
</feature>
<organism evidence="9">
    <name type="scientific">Selaginella moellendorffii</name>
    <name type="common">Spikemoss</name>
    <dbReference type="NCBI Taxonomy" id="88036"/>
    <lineage>
        <taxon>Eukaryota</taxon>
        <taxon>Viridiplantae</taxon>
        <taxon>Streptophyta</taxon>
        <taxon>Embryophyta</taxon>
        <taxon>Tracheophyta</taxon>
        <taxon>Lycopodiopsida</taxon>
        <taxon>Selaginellales</taxon>
        <taxon>Selaginellaceae</taxon>
        <taxon>Selaginella</taxon>
    </lineage>
</organism>
<dbReference type="eggNOG" id="KOG4282">
    <property type="taxonomic scope" value="Eukaryota"/>
</dbReference>
<dbReference type="GO" id="GO:0005634">
    <property type="term" value="C:nucleus"/>
    <property type="evidence" value="ECO:0007669"/>
    <property type="project" value="UniProtKB-SubCell"/>
</dbReference>
<evidence type="ECO:0000313" key="8">
    <source>
        <dbReference type="EMBL" id="EFJ20200.1"/>
    </source>
</evidence>
<dbReference type="OMA" id="GEDHEIK"/>
<dbReference type="Pfam" id="PF13837">
    <property type="entry name" value="Myb_DNA-bind_4"/>
    <property type="match status" value="1"/>
</dbReference>
<dbReference type="Gene3D" id="1.10.10.60">
    <property type="entry name" value="Homeodomain-like"/>
    <property type="match status" value="1"/>
</dbReference>
<keyword evidence="3" id="KW-0238">DNA-binding</keyword>
<dbReference type="PANTHER" id="PTHR21654:SF84">
    <property type="entry name" value="SI:DKEY-66I24.7"/>
    <property type="match status" value="1"/>
</dbReference>
<sequence>MIDCVANGGGPVSEIVEAAPAPSIPTIAATRRSNSPQQHQQQQGLMLGSGDLCDDHDVKAPKKRAETWAQEEIRALIAHRREMDSLFNTSKSNKHLWDLISSKMKERGFDRSPTMCIDKWRNLLKEYKKARHHDKNGGGGSANKVGCFKELEDLLSERARLNPYKSPSKLDTSPKDLFFLSFSVTTTSRNQFNLESRLESEANHHLSSSNDLAVANGWNWKEGLPGGAQRSSLPAGKIITIRYNSVTRRVGIDGSPDSIREAIKAAFRLRTKRAFWLEDEDGVVWSIDRDMPLGSYILNLDEGVTIKVCLYDESDRLTGATEDKTLFTEDNFKDFLARRGWTGVRQVGGFQDVEFLHELHPLCVYQRAGLLGA</sequence>
<dbReference type="InParanoid" id="D8S5M7"/>
<proteinExistence type="predicted"/>
<dbReference type="InterPro" id="IPR044822">
    <property type="entry name" value="Myb_DNA-bind_4"/>
</dbReference>
<dbReference type="FunCoup" id="D8S5M7">
    <property type="interactions" value="984"/>
</dbReference>
<evidence type="ECO:0000256" key="2">
    <source>
        <dbReference type="ARBA" id="ARBA00023015"/>
    </source>
</evidence>
<dbReference type="EMBL" id="GL377603">
    <property type="protein sequence ID" value="EFJ20200.1"/>
    <property type="molecule type" value="Genomic_DNA"/>
</dbReference>
<evidence type="ECO:0000256" key="5">
    <source>
        <dbReference type="ARBA" id="ARBA00023242"/>
    </source>
</evidence>
<dbReference type="GO" id="GO:0003677">
    <property type="term" value="F:DNA binding"/>
    <property type="evidence" value="ECO:0007669"/>
    <property type="project" value="UniProtKB-KW"/>
</dbReference>
<evidence type="ECO:0000256" key="1">
    <source>
        <dbReference type="ARBA" id="ARBA00004123"/>
    </source>
</evidence>
<dbReference type="CDD" id="cd12203">
    <property type="entry name" value="GT1"/>
    <property type="match status" value="1"/>
</dbReference>
<name>D8S5M7_SELML</name>
<dbReference type="InterPro" id="IPR058943">
    <property type="entry name" value="GT-1/4_C"/>
</dbReference>
<keyword evidence="9" id="KW-1185">Reference proteome</keyword>
<keyword evidence="4" id="KW-0804">Transcription</keyword>
<reference evidence="8 9" key="1">
    <citation type="journal article" date="2011" name="Science">
        <title>The Selaginella genome identifies genetic changes associated with the evolution of vascular plants.</title>
        <authorList>
            <person name="Banks J.A."/>
            <person name="Nishiyama T."/>
            <person name="Hasebe M."/>
            <person name="Bowman J.L."/>
            <person name="Gribskov M."/>
            <person name="dePamphilis C."/>
            <person name="Albert V.A."/>
            <person name="Aono N."/>
            <person name="Aoyama T."/>
            <person name="Ambrose B.A."/>
            <person name="Ashton N.W."/>
            <person name="Axtell M.J."/>
            <person name="Barker E."/>
            <person name="Barker M.S."/>
            <person name="Bennetzen J.L."/>
            <person name="Bonawitz N.D."/>
            <person name="Chapple C."/>
            <person name="Cheng C."/>
            <person name="Correa L.G."/>
            <person name="Dacre M."/>
            <person name="DeBarry J."/>
            <person name="Dreyer I."/>
            <person name="Elias M."/>
            <person name="Engstrom E.M."/>
            <person name="Estelle M."/>
            <person name="Feng L."/>
            <person name="Finet C."/>
            <person name="Floyd S.K."/>
            <person name="Frommer W.B."/>
            <person name="Fujita T."/>
            <person name="Gramzow L."/>
            <person name="Gutensohn M."/>
            <person name="Harholt J."/>
            <person name="Hattori M."/>
            <person name="Heyl A."/>
            <person name="Hirai T."/>
            <person name="Hiwatashi Y."/>
            <person name="Ishikawa M."/>
            <person name="Iwata M."/>
            <person name="Karol K.G."/>
            <person name="Koehler B."/>
            <person name="Kolukisaoglu U."/>
            <person name="Kubo M."/>
            <person name="Kurata T."/>
            <person name="Lalonde S."/>
            <person name="Li K."/>
            <person name="Li Y."/>
            <person name="Litt A."/>
            <person name="Lyons E."/>
            <person name="Manning G."/>
            <person name="Maruyama T."/>
            <person name="Michael T.P."/>
            <person name="Mikami K."/>
            <person name="Miyazaki S."/>
            <person name="Morinaga S."/>
            <person name="Murata T."/>
            <person name="Mueller-Roeber B."/>
            <person name="Nelson D.R."/>
            <person name="Obara M."/>
            <person name="Oguri Y."/>
            <person name="Olmstead R.G."/>
            <person name="Onodera N."/>
            <person name="Petersen B.L."/>
            <person name="Pils B."/>
            <person name="Prigge M."/>
            <person name="Rensing S.A."/>
            <person name="Riano-Pachon D.M."/>
            <person name="Roberts A.W."/>
            <person name="Sato Y."/>
            <person name="Scheller H.V."/>
            <person name="Schulz B."/>
            <person name="Schulz C."/>
            <person name="Shakirov E.V."/>
            <person name="Shibagaki N."/>
            <person name="Shinohara N."/>
            <person name="Shippen D.E."/>
            <person name="Soerensen I."/>
            <person name="Sotooka R."/>
            <person name="Sugimoto N."/>
            <person name="Sugita M."/>
            <person name="Sumikawa N."/>
            <person name="Tanurdzic M."/>
            <person name="Theissen G."/>
            <person name="Ulvskov P."/>
            <person name="Wakazuki S."/>
            <person name="Weng J.K."/>
            <person name="Willats W.W."/>
            <person name="Wipf D."/>
            <person name="Wolf P.G."/>
            <person name="Yang L."/>
            <person name="Zimmer A.D."/>
            <person name="Zhu Q."/>
            <person name="Mitros T."/>
            <person name="Hellsten U."/>
            <person name="Loque D."/>
            <person name="Otillar R."/>
            <person name="Salamov A."/>
            <person name="Schmutz J."/>
            <person name="Shapiro H."/>
            <person name="Lindquist E."/>
            <person name="Lucas S."/>
            <person name="Rokhsar D."/>
            <person name="Grigoriev I.V."/>
        </authorList>
    </citation>
    <scope>NUCLEOTIDE SEQUENCE [LARGE SCALE GENOMIC DNA]</scope>
</reference>
<dbReference type="STRING" id="88036.D8S5M7"/>
<dbReference type="HOGENOM" id="CLU_052933_1_0_1"/>
<evidence type="ECO:0000256" key="4">
    <source>
        <dbReference type="ARBA" id="ARBA00023163"/>
    </source>
</evidence>
<accession>D8S5M7</accession>
<feature type="region of interest" description="Disordered" evidence="6">
    <location>
        <begin position="30"/>
        <end position="53"/>
    </location>
</feature>